<proteinExistence type="predicted"/>
<dbReference type="Proteomes" id="UP000036947">
    <property type="component" value="Unassembled WGS sequence"/>
</dbReference>
<organism evidence="2 3">
    <name type="scientific">Tolypocladium ophioglossoides (strain CBS 100239)</name>
    <name type="common">Snaketongue truffleclub</name>
    <name type="synonym">Elaphocordyceps ophioglossoides</name>
    <dbReference type="NCBI Taxonomy" id="1163406"/>
    <lineage>
        <taxon>Eukaryota</taxon>
        <taxon>Fungi</taxon>
        <taxon>Dikarya</taxon>
        <taxon>Ascomycota</taxon>
        <taxon>Pezizomycotina</taxon>
        <taxon>Sordariomycetes</taxon>
        <taxon>Hypocreomycetidae</taxon>
        <taxon>Hypocreales</taxon>
        <taxon>Ophiocordycipitaceae</taxon>
        <taxon>Tolypocladium</taxon>
    </lineage>
</organism>
<dbReference type="OrthoDB" id="566138at2759"/>
<reference evidence="2 3" key="1">
    <citation type="journal article" date="2015" name="BMC Genomics">
        <title>The genome of the truffle-parasite Tolypocladium ophioglossoides and the evolution of antifungal peptaibiotics.</title>
        <authorList>
            <person name="Quandt C.A."/>
            <person name="Bushley K.E."/>
            <person name="Spatafora J.W."/>
        </authorList>
    </citation>
    <scope>NUCLEOTIDE SEQUENCE [LARGE SCALE GENOMIC DNA]</scope>
    <source>
        <strain evidence="2 3">CBS 100239</strain>
    </source>
</reference>
<dbReference type="AlphaFoldDB" id="A0A0L0N4Q1"/>
<dbReference type="Pfam" id="PF01425">
    <property type="entry name" value="Amidase"/>
    <property type="match status" value="1"/>
</dbReference>
<evidence type="ECO:0000313" key="3">
    <source>
        <dbReference type="Proteomes" id="UP000036947"/>
    </source>
</evidence>
<dbReference type="Gene3D" id="3.90.1300.10">
    <property type="entry name" value="Amidase signature (AS) domain"/>
    <property type="match status" value="1"/>
</dbReference>
<keyword evidence="3" id="KW-1185">Reference proteome</keyword>
<evidence type="ECO:0000259" key="1">
    <source>
        <dbReference type="Pfam" id="PF01425"/>
    </source>
</evidence>
<dbReference type="PANTHER" id="PTHR42678">
    <property type="entry name" value="AMIDASE"/>
    <property type="match status" value="1"/>
</dbReference>
<protein>
    <submittedName>
        <fullName evidence="2">Putative amidase</fullName>
    </submittedName>
</protein>
<evidence type="ECO:0000313" key="2">
    <source>
        <dbReference type="EMBL" id="KND88994.1"/>
    </source>
</evidence>
<dbReference type="SUPFAM" id="SSF75304">
    <property type="entry name" value="Amidase signature (AS) enzymes"/>
    <property type="match status" value="1"/>
</dbReference>
<dbReference type="InterPro" id="IPR023631">
    <property type="entry name" value="Amidase_dom"/>
</dbReference>
<dbReference type="EMBL" id="LFRF01000021">
    <property type="protein sequence ID" value="KND88994.1"/>
    <property type="molecule type" value="Genomic_DNA"/>
</dbReference>
<accession>A0A0L0N4Q1</accession>
<dbReference type="PANTHER" id="PTHR42678:SF34">
    <property type="entry name" value="OS04G0183300 PROTEIN"/>
    <property type="match status" value="1"/>
</dbReference>
<feature type="domain" description="Amidase" evidence="1">
    <location>
        <begin position="33"/>
        <end position="439"/>
    </location>
</feature>
<comment type="caution">
    <text evidence="2">The sequence shown here is derived from an EMBL/GenBank/DDBJ whole genome shotgun (WGS) entry which is preliminary data.</text>
</comment>
<gene>
    <name evidence="2" type="ORF">TOPH_06277</name>
</gene>
<name>A0A0L0N4Q1_TOLOC</name>
<dbReference type="STRING" id="1163406.A0A0L0N4Q1"/>
<sequence>MDTWKQSLLFLPAHELQQRLATGQTTSVELANLFLDQIDRHNHQGRKLRAVLSTVPRDVAVRHAWALDEERARGSVRGALHGIPIIVKDVVVTDESLGMPTTVGSAVFATLKPKKNATLINRLRDAGLMILGKGNMTEFLGLKTKGLPLGWSAYGGQTLSAYRREDLAEEDQPTAAGSSSGPALSITAGFSPLGIASETTGSAVFPAAANGVYGLKLSHGSVPTDGVFAISASWDCVGVMARDPADLAPLAEALALRPGLRAAVGAGSETGFEALRIGVTETTWGVDRGFSRGKWEEPDVVEAYEAAVRKMEASGANVVFPLAMPDADTITHEGQTVMTTSYYEFPAQVEAFIDCFHPDPEITNLQDIIAWNEKHKDVAMPEPCTTQTELAAALASPLSAGAHVAAVSALRRLAGPDGIVRAMAAHGGLDVVLAPSESTLVCYSACARLPVAAVPLGRWRRNGQPYGMFAVAGPGREDVLLRFMGAWHAVLGGVEGPAMDQG</sequence>
<dbReference type="InterPro" id="IPR036928">
    <property type="entry name" value="AS_sf"/>
</dbReference>